<feature type="coiled-coil region" evidence="1">
    <location>
        <begin position="164"/>
        <end position="291"/>
    </location>
</feature>
<name>A0AAV0UUU6_9STRA</name>
<dbReference type="GO" id="GO:0045931">
    <property type="term" value="P:positive regulation of mitotic cell cycle"/>
    <property type="evidence" value="ECO:0007669"/>
    <property type="project" value="TreeGrafter"/>
</dbReference>
<dbReference type="EMBL" id="CANTFM010001445">
    <property type="protein sequence ID" value="CAI5739465.1"/>
    <property type="molecule type" value="Genomic_DNA"/>
</dbReference>
<dbReference type="GO" id="GO:0005876">
    <property type="term" value="C:spindle microtubule"/>
    <property type="evidence" value="ECO:0007669"/>
    <property type="project" value="TreeGrafter"/>
</dbReference>
<feature type="coiled-coil region" evidence="1">
    <location>
        <begin position="641"/>
        <end position="668"/>
    </location>
</feature>
<evidence type="ECO:0000313" key="3">
    <source>
        <dbReference type="EMBL" id="CAI5739465.1"/>
    </source>
</evidence>
<gene>
    <name evidence="3" type="ORF">PDE001_LOCUS7206</name>
</gene>
<dbReference type="Proteomes" id="UP001162029">
    <property type="component" value="Unassembled WGS sequence"/>
</dbReference>
<evidence type="ECO:0000256" key="2">
    <source>
        <dbReference type="SAM" id="MobiDB-lite"/>
    </source>
</evidence>
<feature type="coiled-coil region" evidence="1">
    <location>
        <begin position="40"/>
        <end position="67"/>
    </location>
</feature>
<dbReference type="GO" id="GO:0007020">
    <property type="term" value="P:microtubule nucleation"/>
    <property type="evidence" value="ECO:0007669"/>
    <property type="project" value="TreeGrafter"/>
</dbReference>
<proteinExistence type="predicted"/>
<feature type="coiled-coil region" evidence="1">
    <location>
        <begin position="741"/>
        <end position="768"/>
    </location>
</feature>
<evidence type="ECO:0000256" key="1">
    <source>
        <dbReference type="SAM" id="Coils"/>
    </source>
</evidence>
<feature type="coiled-coil region" evidence="1">
    <location>
        <begin position="96"/>
        <end position="130"/>
    </location>
</feature>
<dbReference type="GO" id="GO:0034451">
    <property type="term" value="C:centriolar satellite"/>
    <property type="evidence" value="ECO:0007669"/>
    <property type="project" value="TreeGrafter"/>
</dbReference>
<evidence type="ECO:0000313" key="4">
    <source>
        <dbReference type="Proteomes" id="UP001162029"/>
    </source>
</evidence>
<reference evidence="3" key="1">
    <citation type="submission" date="2022-12" db="EMBL/GenBank/DDBJ databases">
        <authorList>
            <person name="Webb A."/>
        </authorList>
    </citation>
    <scope>NUCLEOTIDE SEQUENCE</scope>
    <source>
        <strain evidence="3">Pd1</strain>
    </source>
</reference>
<feature type="coiled-coil region" evidence="1">
    <location>
        <begin position="340"/>
        <end position="413"/>
    </location>
</feature>
<dbReference type="GO" id="GO:0060271">
    <property type="term" value="P:cilium assembly"/>
    <property type="evidence" value="ECO:0007669"/>
    <property type="project" value="TreeGrafter"/>
</dbReference>
<feature type="region of interest" description="Disordered" evidence="2">
    <location>
        <begin position="588"/>
        <end position="616"/>
    </location>
</feature>
<dbReference type="PANTHER" id="PTHR46725:SF1">
    <property type="entry name" value="COILED-COIL DOMAIN-CONTAINING PROTEIN 57"/>
    <property type="match status" value="1"/>
</dbReference>
<keyword evidence="1" id="KW-0175">Coiled coil</keyword>
<feature type="coiled-coil region" evidence="1">
    <location>
        <begin position="461"/>
        <end position="502"/>
    </location>
</feature>
<keyword evidence="4" id="KW-1185">Reference proteome</keyword>
<dbReference type="InterPro" id="IPR042481">
    <property type="entry name" value="CCDC57"/>
</dbReference>
<protein>
    <submittedName>
        <fullName evidence="3">Uncharacterized protein</fullName>
    </submittedName>
</protein>
<dbReference type="PANTHER" id="PTHR46725">
    <property type="entry name" value="COILED-COIL DOMAIN-CONTAINING PROTEIN 57"/>
    <property type="match status" value="1"/>
</dbReference>
<sequence>MESAAAALSSPLAMHVGPGNIRSLIVEKEKELHDINEYRIRTLETVLREKETAANAAKEKLIELQVDFTYQLKILDRCNEELALKDVNFTSLKNVLRDKEAKLHKVQTREKKVQRKLKRVKKQRDELKIQYQQKLRYVRALVEGARWKFDDKSKHQQKVMVIQSRKLKKLLREKEKEVNSQQRELIMTFDNVMRQKEMEFKRENEELQTKMRALELKNAMMVQTTDAQCASIEELKTKKQRLEKTIQENDKEMTLLKTTVAKLKTAKEAKVGELKSEVAKLAEVKHQLMDEYESKMAEHFQLVLKAFVQQKAQHDDERWCLLARKQSDMQEVSTRSEAKLKALTVRLRESDEKVEALQAELKDAKWKEGDKLMDTEREIKRVRSTLQELEKRAQTLQEILQESAIEIALLKEKDMTLRQEVMAGVEKQKDLQRELVAVNLRWENRWQEQQQELDKQHELHLRELQQRRDCLCNEKRAVEERLLNAENEVQWLRSELSLLKASAGIKDSFDSQHLASATDLAAKMSFESAPASTSSRWSDDPGTPSSGVSPLLTESPLLQPTTSADTYANALETDSAKLRELIRQMKESLTQEEEEMEAISEQAGGSHSASKRAEQLVERGRTLETQLDKSSRPFSSIALQFESWKRELNEAQQSVDTKSRQIVELEVRAAESQLQSKHAALEAQLMDLNWKLGSANCDIDCLVGRRCQLMELSNQLHADLRRSGNFTESRSSISRVEFAGKKDYQNLIAELTQSLKEVRVRNKALKKHLRRMVKLQIRLQQKRMSSCVRREGK</sequence>
<dbReference type="AlphaFoldDB" id="A0AAV0UUU6"/>
<feature type="region of interest" description="Disordered" evidence="2">
    <location>
        <begin position="531"/>
        <end position="564"/>
    </location>
</feature>
<accession>A0AAV0UUU6</accession>
<comment type="caution">
    <text evidence="3">The sequence shown here is derived from an EMBL/GenBank/DDBJ whole genome shotgun (WGS) entry which is preliminary data.</text>
</comment>
<organism evidence="3 4">
    <name type="scientific">Peronospora destructor</name>
    <dbReference type="NCBI Taxonomy" id="86335"/>
    <lineage>
        <taxon>Eukaryota</taxon>
        <taxon>Sar</taxon>
        <taxon>Stramenopiles</taxon>
        <taxon>Oomycota</taxon>
        <taxon>Peronosporomycetes</taxon>
        <taxon>Peronosporales</taxon>
        <taxon>Peronosporaceae</taxon>
        <taxon>Peronospora</taxon>
    </lineage>
</organism>